<evidence type="ECO:0000256" key="5">
    <source>
        <dbReference type="ARBA" id="ARBA00022658"/>
    </source>
</evidence>
<proteinExistence type="inferred from homology"/>
<dbReference type="GO" id="GO:0016477">
    <property type="term" value="P:cell migration"/>
    <property type="evidence" value="ECO:0007669"/>
    <property type="project" value="TreeGrafter"/>
</dbReference>
<evidence type="ECO:0000256" key="2">
    <source>
        <dbReference type="ARBA" id="ARBA00022443"/>
    </source>
</evidence>
<dbReference type="InterPro" id="IPR042455">
    <property type="entry name" value="DOCK_N_sub1"/>
</dbReference>
<dbReference type="SMART" id="SM00326">
    <property type="entry name" value="SH3"/>
    <property type="match status" value="1"/>
</dbReference>
<accession>A0A8R1DP38</accession>
<keyword evidence="2 6" id="KW-0728">SH3 domain</keyword>
<dbReference type="PROSITE" id="PS51651">
    <property type="entry name" value="DOCKER"/>
    <property type="match status" value="1"/>
</dbReference>
<dbReference type="InterPro" id="IPR027357">
    <property type="entry name" value="DOCKER_dom"/>
</dbReference>
<evidence type="ECO:0000256" key="7">
    <source>
        <dbReference type="PROSITE-ProRule" id="PRU00983"/>
    </source>
</evidence>
<dbReference type="Gene3D" id="1.20.1270.350">
    <property type="entry name" value="Dedicator of cytokinesis N-terminal subdomain"/>
    <property type="match status" value="1"/>
</dbReference>
<dbReference type="Pfam" id="PF16172">
    <property type="entry name" value="DOCK_N"/>
    <property type="match status" value="1"/>
</dbReference>
<evidence type="ECO:0000313" key="13">
    <source>
        <dbReference type="EnsemblMetazoa" id="CJA08276b.1"/>
    </source>
</evidence>
<evidence type="ECO:0000256" key="3">
    <source>
        <dbReference type="ARBA" id="ARBA00022490"/>
    </source>
</evidence>
<feature type="region of interest" description="Disordered" evidence="8">
    <location>
        <begin position="2316"/>
        <end position="2338"/>
    </location>
</feature>
<dbReference type="InterPro" id="IPR027007">
    <property type="entry name" value="C2_DOCK-type_domain"/>
</dbReference>
<evidence type="ECO:0000256" key="1">
    <source>
        <dbReference type="ARBA" id="ARBA00004496"/>
    </source>
</evidence>
<dbReference type="InterPro" id="IPR035892">
    <property type="entry name" value="C2_domain_sf"/>
</dbReference>
<keyword evidence="3" id="KW-0963">Cytoplasm</keyword>
<dbReference type="GO" id="GO:0005085">
    <property type="term" value="F:guanyl-nucleotide exchange factor activity"/>
    <property type="evidence" value="ECO:0007669"/>
    <property type="project" value="UniProtKB-KW"/>
</dbReference>
<evidence type="ECO:0000256" key="8">
    <source>
        <dbReference type="SAM" id="MobiDB-lite"/>
    </source>
</evidence>
<evidence type="ECO:0000259" key="11">
    <source>
        <dbReference type="PROSITE" id="PS51650"/>
    </source>
</evidence>
<dbReference type="PANTHER" id="PTHR45653:SF10">
    <property type="entry name" value="MYOBLAST CITY, ISOFORM B"/>
    <property type="match status" value="1"/>
</dbReference>
<evidence type="ECO:0000256" key="6">
    <source>
        <dbReference type="PROSITE-ProRule" id="PRU00192"/>
    </source>
</evidence>
<dbReference type="CDD" id="cd01650">
    <property type="entry name" value="RT_nLTR_like"/>
    <property type="match status" value="1"/>
</dbReference>
<dbReference type="InterPro" id="IPR026791">
    <property type="entry name" value="DOCK"/>
</dbReference>
<dbReference type="Pfam" id="PF14429">
    <property type="entry name" value="DOCK-C2"/>
    <property type="match status" value="1"/>
</dbReference>
<dbReference type="EnsemblMetazoa" id="CJA08276b.1">
    <property type="protein sequence ID" value="CJA08276b.1"/>
    <property type="gene ID" value="WBGene00127479"/>
</dbReference>
<dbReference type="SUPFAM" id="SSF50044">
    <property type="entry name" value="SH3-domain"/>
    <property type="match status" value="1"/>
</dbReference>
<comment type="subcellular location">
    <subcellularLocation>
        <location evidence="1">Cytoplasm</location>
    </subcellularLocation>
</comment>
<feature type="domain" description="DOCKER" evidence="12">
    <location>
        <begin position="1772"/>
        <end position="2190"/>
    </location>
</feature>
<feature type="domain" description="Reverse transcriptase" evidence="10">
    <location>
        <begin position="936"/>
        <end position="1181"/>
    </location>
</feature>
<dbReference type="Gene3D" id="1.20.58.740">
    <property type="match status" value="1"/>
</dbReference>
<dbReference type="InterPro" id="IPR043162">
    <property type="entry name" value="DOCK_C_lobe_C"/>
</dbReference>
<keyword evidence="4" id="KW-0597">Phosphoprotein</keyword>
<dbReference type="SUPFAM" id="SSF48371">
    <property type="entry name" value="ARM repeat"/>
    <property type="match status" value="2"/>
</dbReference>
<feature type="compositionally biased region" description="Low complexity" evidence="8">
    <location>
        <begin position="2275"/>
        <end position="2293"/>
    </location>
</feature>
<evidence type="ECO:0000256" key="4">
    <source>
        <dbReference type="ARBA" id="ARBA00022553"/>
    </source>
</evidence>
<comment type="similarity">
    <text evidence="7">Belongs to the DOCK family.</text>
</comment>
<dbReference type="Pfam" id="PF06920">
    <property type="entry name" value="DHR-2_Lobe_A"/>
    <property type="match status" value="1"/>
</dbReference>
<reference evidence="13" key="2">
    <citation type="submission" date="2022-06" db="UniProtKB">
        <authorList>
            <consortium name="EnsemblMetazoa"/>
        </authorList>
    </citation>
    <scope>IDENTIFICATION</scope>
    <source>
        <strain evidence="13">DF5081</strain>
    </source>
</reference>
<keyword evidence="5" id="KW-0344">Guanine-nucleotide releasing factor</keyword>
<dbReference type="GO" id="GO:0005737">
    <property type="term" value="C:cytoplasm"/>
    <property type="evidence" value="ECO:0007669"/>
    <property type="project" value="UniProtKB-SubCell"/>
</dbReference>
<feature type="region of interest" description="Disordered" evidence="8">
    <location>
        <begin position="2275"/>
        <end position="2300"/>
    </location>
</feature>
<dbReference type="InterPro" id="IPR036028">
    <property type="entry name" value="SH3-like_dom_sf"/>
</dbReference>
<evidence type="ECO:0000259" key="10">
    <source>
        <dbReference type="PROSITE" id="PS50878"/>
    </source>
</evidence>
<dbReference type="Proteomes" id="UP000005237">
    <property type="component" value="Unassembled WGS sequence"/>
</dbReference>
<reference evidence="14" key="1">
    <citation type="submission" date="2010-08" db="EMBL/GenBank/DDBJ databases">
        <authorList>
            <consortium name="Caenorhabditis japonica Sequencing Consortium"/>
            <person name="Wilson R.K."/>
        </authorList>
    </citation>
    <scope>NUCLEOTIDE SEQUENCE [LARGE SCALE GENOMIC DNA]</scope>
    <source>
        <strain evidence="14">DF5081</strain>
    </source>
</reference>
<dbReference type="Gene3D" id="1.25.40.410">
    <property type="match status" value="1"/>
</dbReference>
<dbReference type="InterPro" id="IPR001452">
    <property type="entry name" value="SH3_domain"/>
</dbReference>
<dbReference type="InterPro" id="IPR046769">
    <property type="entry name" value="DOCKER_Lobe_A"/>
</dbReference>
<feature type="domain" description="C2 DOCK-type" evidence="11">
    <location>
        <begin position="417"/>
        <end position="600"/>
    </location>
</feature>
<sequence>MMETTGLRYAIAQYTFDEPLPTPDGIQKLELLIGDRICVYGQHGEWGFGRKFDEKVEKCGLFPLSFVQFVQKSMFVSTSDGYLVVDEISRVVNEWWTKMKDLLMTSTKIASFEDLMDSFNELLVIKQKIESGGIPIEELSKLRIRVSILVDRGNTLLGMDVVIRDDEGVPLDVESLSLLRTYEAHISSQRRVGNQLRDKTENTVAPNGSFSLLLSIKSVELHCKYSCQISIALYDLEKKMFTTDCYTFLWNTESGKQTDLNLKALFTDFAKEDIRKKYLMVTRLVHVAPIESSSATLKRHGHEQVIPQSFYCRQSFASDITEIKSIFSAGITHEAKECVLFLNRETELPLALKSYQVTNRIPKNLSNSMETKLLISSQLVPGNVAQIKERHPHLFSRSPAAILRRADRTAVSIEESRNEMYITLMQAELTGKSSDRNIEARLHVVESNGQVMENVFETVSVTGPLLSTVYKSIVVYHTDKPMWAEPIKIVLPTSASHDVYLRILFYSKKSYDKPKPEKGPFAIAHVQLIRNAGLICDGEHDLVVYKIDNPGTYFADENIAYMSLPATRRTLKESIGSSKPHATGFSLSEKSCVLISTHSCSSMLTQNEHLLNVLRWRMNCVNLTPSLIALAQPIGDTENEMIRFISHLLDALFEIWHDRETSEMIAFDVIVAILRLCEEQRHPQAAKIFESYLKRFSFTSASLKILKCLNQYVQSDSDESNEKARNAFKVMGSLFKIVVVSKKCGMKFEEYEGFEKTYKQYLREFMKSLVMLMSEKKVKMTVQNTALKSIPTIIDLLYESDSCSSENLCSFIVDLMNNFGSNIVTRERLGFIAQVVETRFFSFHGKTTANSMARSLVAVGKDRDCREERITWRKTKRRLKKLRSQLPASSISHAEVKLVIVKGKPSKALGPDGICHLHLKHVPDNCISLMAELFNASIDENKVPDSWKKANVFMLPKPGKDPTEIKSFRPVSLLSHVAKVLESIILERIRQEIESPKDQHAFKKNHSTTTAITEATNCIVGGLNMKKPACRTIMTCLDMNAAFDTISISKLLCGLEEAIADKNIRVQYDEVKFSWFTLKGGVPQGAVLSPNLFNFFIRDVPTIPDTRIITYADDMTLLVQDPLLTISKAAEKSKDALDSLQKWFKDKHLDICAGKSTVTIFSADTKEFKYDPGLKWEGSAIPMQNRIRLIGVELDTMLKMNGHMEQVSARLAKANNILRALAGAKWGSSKKTMLRTFKAIIKPLATYAGPAWHQLMSETQKTKLERQYTAGLPRNEDAAVERGADTGEHTSFVKSYLSNHCTHPILGKQPPPLREEESTLPRNTRVELARLRAERSLLLEKYKAKVENRPVESCIKCSDDVGDLNYFLKCYPAKPLPMSKLWKDSVAAATSLCLALPVCRDQLLSPCLQIALDIVQLDNAATEKGEFADRAAECASIIAAILERLFADAKSGGDSGERELTAFILMVYRPLVQAMIRVIHDDKHTDDDARGHFFSVILALLDKMSAQMFSEYVEQRPLDTDKRDFLMEMVQMIRDLLNRNAFPPTWRDMIMLQNKVIHKSLRFVMSAVQTFFSNDKFCPEMWREYMVTVVSFVTQEGLNSKHEWMKSEDEDVRIQLRKAAAKDLRSMWFRLSPSQKLIYIPSMIGSFLKVSLVDDDETREATIPIFFDMMQTEYNTSSSRSFNEFASELVSQLDTLVDQHSATKGFKEHFRHLSITLCQSDKDLMENGGKELIERIDRLLTALIEYHEVSSKSTVECADSLMSRTLQLMKYYDQYNHEELYVKYIYKLYDLHTSYGNEIEAAKTLLRHATMLNFEDIPLPSWLTARSLNRHCSTQRQLKENLMQEAGNLFSKGEDWEDALIVFNQLVPVYQTILVDYCKLSELLQKISKLYTSIDRTERAFFYYYLVAFYGQGFPSYLNGHKFVFHSDKLEMHGDFMQRIMKMYDNPNKIMTTDACPHLVDSPGRHIQVFNIEPIGMACNFEENPTVNPAIKKYHRNYNIQTFEYSKIEDRKETKWTSIDCKSEFMRNWLVRRRIKTECSLPTDLRFSEVVNVSKPIYLSPLQNAVEQMRKKNKELNELAINVVYNPTFDLKLLSRDILGVVNAAVMGGVKNYQVFFTQECRAICDREEIAFICELNSLIIDQVEILEYCCYVHASRCVEVNERTINETLADAFDRHRKYVDDSFGKTSSRLPPNASIRLSSFPEDGSISDISGMATMKSTRALAIGNALGSLISSNKKTSGSSTSVSLLNRSAPSFDSLAPALRSSFSVSKTSSQSKLASTPLSPSTLVPSPGFEGIRLRPHLPRQSSTIALHHNFMAPPLPPRDDQDPSRTLKRKP</sequence>
<dbReference type="InterPro" id="IPR056372">
    <property type="entry name" value="TPR_DOCK"/>
</dbReference>
<dbReference type="SUPFAM" id="SSF56672">
    <property type="entry name" value="DNA/RNA polymerases"/>
    <property type="match status" value="1"/>
</dbReference>
<dbReference type="GO" id="GO:0007520">
    <property type="term" value="P:myoblast fusion"/>
    <property type="evidence" value="ECO:0007669"/>
    <property type="project" value="TreeGrafter"/>
</dbReference>
<evidence type="ECO:0000259" key="12">
    <source>
        <dbReference type="PROSITE" id="PS51651"/>
    </source>
</evidence>
<dbReference type="CDD" id="cd08679">
    <property type="entry name" value="C2_DOCK180_related"/>
    <property type="match status" value="1"/>
</dbReference>
<dbReference type="FunFam" id="1.20.1270.350:FF:000003">
    <property type="entry name" value="CRE-CED-5 protein"/>
    <property type="match status" value="1"/>
</dbReference>
<organism evidence="13 14">
    <name type="scientific">Caenorhabditis japonica</name>
    <dbReference type="NCBI Taxonomy" id="281687"/>
    <lineage>
        <taxon>Eukaryota</taxon>
        <taxon>Metazoa</taxon>
        <taxon>Ecdysozoa</taxon>
        <taxon>Nematoda</taxon>
        <taxon>Chromadorea</taxon>
        <taxon>Rhabditida</taxon>
        <taxon>Rhabditina</taxon>
        <taxon>Rhabditomorpha</taxon>
        <taxon>Rhabditoidea</taxon>
        <taxon>Rhabditidae</taxon>
        <taxon>Peloderinae</taxon>
        <taxon>Caenorhabditis</taxon>
    </lineage>
</organism>
<dbReference type="CDD" id="cd11684">
    <property type="entry name" value="DHR2_DOCK"/>
    <property type="match status" value="1"/>
</dbReference>
<dbReference type="Pfam" id="PF23554">
    <property type="entry name" value="TPR_DOCK"/>
    <property type="match status" value="2"/>
</dbReference>
<protein>
    <submittedName>
        <fullName evidence="13">Uncharacterized protein</fullName>
    </submittedName>
</protein>
<evidence type="ECO:0000313" key="14">
    <source>
        <dbReference type="Proteomes" id="UP000005237"/>
    </source>
</evidence>
<dbReference type="PROSITE" id="PS50878">
    <property type="entry name" value="RT_POL"/>
    <property type="match status" value="1"/>
</dbReference>
<dbReference type="Pfam" id="PF00078">
    <property type="entry name" value="RVT_1"/>
    <property type="match status" value="1"/>
</dbReference>
<dbReference type="InterPro" id="IPR016024">
    <property type="entry name" value="ARM-type_fold"/>
</dbReference>
<evidence type="ECO:0000259" key="9">
    <source>
        <dbReference type="PROSITE" id="PS50002"/>
    </source>
</evidence>
<dbReference type="PROSITE" id="PS50002">
    <property type="entry name" value="SH3"/>
    <property type="match status" value="1"/>
</dbReference>
<feature type="domain" description="SH3" evidence="9">
    <location>
        <begin position="5"/>
        <end position="72"/>
    </location>
</feature>
<name>A0A8R1DP38_CAEJA</name>
<dbReference type="InterPro" id="IPR032376">
    <property type="entry name" value="DOCK_N"/>
</dbReference>
<dbReference type="GO" id="GO:0031267">
    <property type="term" value="F:small GTPase binding"/>
    <property type="evidence" value="ECO:0007669"/>
    <property type="project" value="TreeGrafter"/>
</dbReference>
<dbReference type="Gene3D" id="2.60.40.150">
    <property type="entry name" value="C2 domain"/>
    <property type="match status" value="1"/>
</dbReference>
<dbReference type="PANTHER" id="PTHR45653">
    <property type="entry name" value="DEDICATOR OF CYTOKINESIS"/>
    <property type="match status" value="1"/>
</dbReference>
<dbReference type="GO" id="GO:0005886">
    <property type="term" value="C:plasma membrane"/>
    <property type="evidence" value="ECO:0007669"/>
    <property type="project" value="TreeGrafter"/>
</dbReference>
<dbReference type="GO" id="GO:0007264">
    <property type="term" value="P:small GTPase-mediated signal transduction"/>
    <property type="evidence" value="ECO:0007669"/>
    <property type="project" value="InterPro"/>
</dbReference>
<dbReference type="PROSITE" id="PS51650">
    <property type="entry name" value="C2_DOCK"/>
    <property type="match status" value="1"/>
</dbReference>
<dbReference type="InterPro" id="IPR000477">
    <property type="entry name" value="RT_dom"/>
</dbReference>
<dbReference type="InterPro" id="IPR043161">
    <property type="entry name" value="DOCK_C_lobe_A"/>
</dbReference>
<dbReference type="InterPro" id="IPR043502">
    <property type="entry name" value="DNA/RNA_pol_sf"/>
</dbReference>
<keyword evidence="14" id="KW-1185">Reference proteome</keyword>